<evidence type="ECO:0000256" key="5">
    <source>
        <dbReference type="ARBA" id="ARBA00023242"/>
    </source>
</evidence>
<accession>A0A7S3NFF3</accession>
<keyword evidence="4" id="KW-0804">Transcription</keyword>
<dbReference type="GO" id="GO:0003700">
    <property type="term" value="F:DNA-binding transcription factor activity"/>
    <property type="evidence" value="ECO:0007669"/>
    <property type="project" value="InterPro"/>
</dbReference>
<evidence type="ECO:0000256" key="1">
    <source>
        <dbReference type="ARBA" id="ARBA00004123"/>
    </source>
</evidence>
<keyword evidence="2" id="KW-0805">Transcription regulation</keyword>
<gene>
    <name evidence="7" type="ORF">EHAR0213_LOCUS14038</name>
</gene>
<keyword evidence="5" id="KW-0539">Nucleus</keyword>
<proteinExistence type="predicted"/>
<keyword evidence="3" id="KW-0238">DNA-binding</keyword>
<protein>
    <recommendedName>
        <fullName evidence="6">AP2/ERF domain-containing protein</fullName>
    </recommendedName>
</protein>
<dbReference type="SUPFAM" id="SSF54171">
    <property type="entry name" value="DNA-binding domain"/>
    <property type="match status" value="1"/>
</dbReference>
<name>A0A7S3NFF3_9SPIT</name>
<dbReference type="Gene3D" id="3.30.730.10">
    <property type="entry name" value="AP2/ERF domain"/>
    <property type="match status" value="1"/>
</dbReference>
<dbReference type="InterPro" id="IPR001471">
    <property type="entry name" value="AP2/ERF_dom"/>
</dbReference>
<dbReference type="InterPro" id="IPR036955">
    <property type="entry name" value="AP2/ERF_dom_sf"/>
</dbReference>
<dbReference type="SMART" id="SM00380">
    <property type="entry name" value="AP2"/>
    <property type="match status" value="1"/>
</dbReference>
<evidence type="ECO:0000259" key="6">
    <source>
        <dbReference type="PROSITE" id="PS51032"/>
    </source>
</evidence>
<organism evidence="7">
    <name type="scientific">Euplotes harpa</name>
    <dbReference type="NCBI Taxonomy" id="151035"/>
    <lineage>
        <taxon>Eukaryota</taxon>
        <taxon>Sar</taxon>
        <taxon>Alveolata</taxon>
        <taxon>Ciliophora</taxon>
        <taxon>Intramacronucleata</taxon>
        <taxon>Spirotrichea</taxon>
        <taxon>Hypotrichia</taxon>
        <taxon>Euplotida</taxon>
        <taxon>Euplotidae</taxon>
        <taxon>Euplotes</taxon>
    </lineage>
</organism>
<dbReference type="GO" id="GO:0005634">
    <property type="term" value="C:nucleus"/>
    <property type="evidence" value="ECO:0007669"/>
    <property type="project" value="UniProtKB-SubCell"/>
</dbReference>
<dbReference type="GO" id="GO:0003677">
    <property type="term" value="F:DNA binding"/>
    <property type="evidence" value="ECO:0007669"/>
    <property type="project" value="UniProtKB-KW"/>
</dbReference>
<feature type="domain" description="AP2/ERF" evidence="6">
    <location>
        <begin position="15"/>
        <end position="84"/>
    </location>
</feature>
<dbReference type="EMBL" id="HBII01033846">
    <property type="protein sequence ID" value="CAE0355121.1"/>
    <property type="molecule type" value="Transcribed_RNA"/>
</dbReference>
<dbReference type="PROSITE" id="PS51032">
    <property type="entry name" value="AP2_ERF"/>
    <property type="match status" value="1"/>
</dbReference>
<evidence type="ECO:0000256" key="3">
    <source>
        <dbReference type="ARBA" id="ARBA00023125"/>
    </source>
</evidence>
<evidence type="ECO:0000256" key="4">
    <source>
        <dbReference type="ARBA" id="ARBA00023163"/>
    </source>
</evidence>
<dbReference type="InterPro" id="IPR016177">
    <property type="entry name" value="DNA-bd_dom_sf"/>
</dbReference>
<evidence type="ECO:0000256" key="2">
    <source>
        <dbReference type="ARBA" id="ARBA00023015"/>
    </source>
</evidence>
<sequence length="105" mass="11778">MNKIDSELEVLVHGRTKSAVGPTASRRRSQYIGVFKNGANWQALITINKRKVYIGTYATELQAARAFDFHSLLLHGILATTNFDYCKEEIVGLAERYLLAGSKFI</sequence>
<evidence type="ECO:0000313" key="7">
    <source>
        <dbReference type="EMBL" id="CAE0355121.1"/>
    </source>
</evidence>
<comment type="subcellular location">
    <subcellularLocation>
        <location evidence="1">Nucleus</location>
    </subcellularLocation>
</comment>
<reference evidence="7" key="1">
    <citation type="submission" date="2021-01" db="EMBL/GenBank/DDBJ databases">
        <authorList>
            <person name="Corre E."/>
            <person name="Pelletier E."/>
            <person name="Niang G."/>
            <person name="Scheremetjew M."/>
            <person name="Finn R."/>
            <person name="Kale V."/>
            <person name="Holt S."/>
            <person name="Cochrane G."/>
            <person name="Meng A."/>
            <person name="Brown T."/>
            <person name="Cohen L."/>
        </authorList>
    </citation>
    <scope>NUCLEOTIDE SEQUENCE</scope>
    <source>
        <strain evidence="7">FSP1.4</strain>
    </source>
</reference>
<dbReference type="AlphaFoldDB" id="A0A7S3NFF3"/>